<keyword evidence="4" id="KW-0560">Oxidoreductase</keyword>
<dbReference type="STRING" id="1263082.A0A068RNJ3"/>
<dbReference type="Gene3D" id="3.50.50.100">
    <property type="match status" value="1"/>
</dbReference>
<evidence type="ECO:0000313" key="8">
    <source>
        <dbReference type="Proteomes" id="UP000027586"/>
    </source>
</evidence>
<evidence type="ECO:0000256" key="3">
    <source>
        <dbReference type="ARBA" id="ARBA00022827"/>
    </source>
</evidence>
<feature type="domain" description="FAD/NAD(P)-binding" evidence="6">
    <location>
        <begin position="4"/>
        <end position="294"/>
    </location>
</feature>
<keyword evidence="2" id="KW-0285">Flavoprotein</keyword>
<dbReference type="VEuPathDB" id="FungiDB:LCOR_02854.1"/>
<dbReference type="InterPro" id="IPR036188">
    <property type="entry name" value="FAD/NAD-bd_sf"/>
</dbReference>
<dbReference type="InterPro" id="IPR023753">
    <property type="entry name" value="FAD/NAD-binding_dom"/>
</dbReference>
<evidence type="ECO:0000256" key="5">
    <source>
        <dbReference type="SAM" id="MobiDB-lite"/>
    </source>
</evidence>
<proteinExistence type="inferred from homology"/>
<evidence type="ECO:0000256" key="4">
    <source>
        <dbReference type="ARBA" id="ARBA00023002"/>
    </source>
</evidence>
<comment type="similarity">
    <text evidence="1">Belongs to the FAD-dependent oxidoreductase family.</text>
</comment>
<dbReference type="PRINTS" id="PR00469">
    <property type="entry name" value="PNDRDTASEII"/>
</dbReference>
<accession>A0A068RNJ3</accession>
<protein>
    <submittedName>
        <fullName evidence="7">Amid-like nadh</fullName>
    </submittedName>
</protein>
<gene>
    <name evidence="7" type="ORF">LCOR_02854.1</name>
</gene>
<evidence type="ECO:0000256" key="2">
    <source>
        <dbReference type="ARBA" id="ARBA00022630"/>
    </source>
</evidence>
<sequence>MVKNIVVIGGGYAGVMLVTKLERSISKHQDYRIIMIEKKTYFYHIIAAPRAAVEDWDVLIPYTHLFKESKNQVVHATAMHLNKHSVILDTPFEGSTELSFDYCILATGIKYPIPSKIYDVDVADGSSRMASIRSMVAKAESIMVIGGGAAGIELTGEIRENYKNKKIILVHNHDHLLQSSFSIKDRDYVLEKVQKNNIQVILGEKVVLPAGVPDVFVPEKPIMSEKGTILSTVDLVMVAFGNHADTNWLQEHHDTILSPKGYIRVKPTLQVDAVGYEHIYALGDAADLDELKLAFSIKRQVPVVVNNLVQAIQGVHTSMGEYKSKFLKMEITLGKSQGILMTPLGTFGNWASKKGRDQLTKKLWKMMNAGQPSKYPADTKATEYSPTSFQQAQL</sequence>
<evidence type="ECO:0000256" key="1">
    <source>
        <dbReference type="ARBA" id="ARBA00006442"/>
    </source>
</evidence>
<keyword evidence="8" id="KW-1185">Reference proteome</keyword>
<dbReference type="PANTHER" id="PTHR43735:SF3">
    <property type="entry name" value="FERROPTOSIS SUPPRESSOR PROTEIN 1"/>
    <property type="match status" value="1"/>
</dbReference>
<evidence type="ECO:0000259" key="6">
    <source>
        <dbReference type="Pfam" id="PF07992"/>
    </source>
</evidence>
<dbReference type="AlphaFoldDB" id="A0A068RNJ3"/>
<dbReference type="Proteomes" id="UP000027586">
    <property type="component" value="Unassembled WGS sequence"/>
</dbReference>
<dbReference type="SUPFAM" id="SSF51905">
    <property type="entry name" value="FAD/NAD(P)-binding domain"/>
    <property type="match status" value="2"/>
</dbReference>
<organism evidence="7 8">
    <name type="scientific">Lichtheimia corymbifera JMRC:FSU:9682</name>
    <dbReference type="NCBI Taxonomy" id="1263082"/>
    <lineage>
        <taxon>Eukaryota</taxon>
        <taxon>Fungi</taxon>
        <taxon>Fungi incertae sedis</taxon>
        <taxon>Mucoromycota</taxon>
        <taxon>Mucoromycotina</taxon>
        <taxon>Mucoromycetes</taxon>
        <taxon>Mucorales</taxon>
        <taxon>Lichtheimiaceae</taxon>
        <taxon>Lichtheimia</taxon>
    </lineage>
</organism>
<name>A0A068RNJ3_9FUNG</name>
<reference evidence="7" key="1">
    <citation type="submission" date="2013-08" db="EMBL/GenBank/DDBJ databases">
        <title>Gene expansion shapes genome architecture in the human pathogen Lichtheimia corymbifera: an evolutionary genomics analysis in the ancient terrestrial Mucorales (Mucoromycotina).</title>
        <authorList>
            <person name="Schwartze V.U."/>
            <person name="Winter S."/>
            <person name="Shelest E."/>
            <person name="Marcet-Houben M."/>
            <person name="Horn F."/>
            <person name="Wehner S."/>
            <person name="Hoffmann K."/>
            <person name="Riege K."/>
            <person name="Sammeth M."/>
            <person name="Nowrousian M."/>
            <person name="Valiante V."/>
            <person name="Linde J."/>
            <person name="Jacobsen I.D."/>
            <person name="Marz M."/>
            <person name="Brakhage A.A."/>
            <person name="Gabaldon T."/>
            <person name="Bocker S."/>
            <person name="Voigt K."/>
        </authorList>
    </citation>
    <scope>NUCLEOTIDE SEQUENCE [LARGE SCALE GENOMIC DNA]</scope>
    <source>
        <strain evidence="7">FSU 9682</strain>
    </source>
</reference>
<dbReference type="GO" id="GO:0004174">
    <property type="term" value="F:electron-transferring-flavoprotein dehydrogenase activity"/>
    <property type="evidence" value="ECO:0007669"/>
    <property type="project" value="TreeGrafter"/>
</dbReference>
<dbReference type="PRINTS" id="PR00368">
    <property type="entry name" value="FADPNR"/>
</dbReference>
<dbReference type="PANTHER" id="PTHR43735">
    <property type="entry name" value="APOPTOSIS-INDUCING FACTOR 1"/>
    <property type="match status" value="1"/>
</dbReference>
<comment type="caution">
    <text evidence="7">The sequence shown here is derived from an EMBL/GenBank/DDBJ whole genome shotgun (WGS) entry which is preliminary data.</text>
</comment>
<dbReference type="GO" id="GO:0050660">
    <property type="term" value="F:flavin adenine dinucleotide binding"/>
    <property type="evidence" value="ECO:0007669"/>
    <property type="project" value="TreeGrafter"/>
</dbReference>
<keyword evidence="3" id="KW-0274">FAD</keyword>
<dbReference type="OrthoDB" id="202203at2759"/>
<dbReference type="GO" id="GO:0005737">
    <property type="term" value="C:cytoplasm"/>
    <property type="evidence" value="ECO:0007669"/>
    <property type="project" value="TreeGrafter"/>
</dbReference>
<feature type="compositionally biased region" description="Polar residues" evidence="5">
    <location>
        <begin position="382"/>
        <end position="394"/>
    </location>
</feature>
<dbReference type="Pfam" id="PF07992">
    <property type="entry name" value="Pyr_redox_2"/>
    <property type="match status" value="1"/>
</dbReference>
<evidence type="ECO:0000313" key="7">
    <source>
        <dbReference type="EMBL" id="CDH51212.1"/>
    </source>
</evidence>
<feature type="region of interest" description="Disordered" evidence="5">
    <location>
        <begin position="370"/>
        <end position="394"/>
    </location>
</feature>
<dbReference type="EMBL" id="CBTN010000009">
    <property type="protein sequence ID" value="CDH51212.1"/>
    <property type="molecule type" value="Genomic_DNA"/>
</dbReference>